<proteinExistence type="predicted"/>
<evidence type="ECO:0000313" key="1">
    <source>
        <dbReference type="EMBL" id="KAJ6256133.1"/>
    </source>
</evidence>
<protein>
    <submittedName>
        <fullName evidence="1">Uncharacterized protein</fullName>
    </submittedName>
</protein>
<reference evidence="1" key="1">
    <citation type="submission" date="2023-01" db="EMBL/GenBank/DDBJ databases">
        <title>The chitinases involved in constricting ring structure development in the nematode-trapping fungus Drechslerella dactyloides.</title>
        <authorList>
            <person name="Wang R."/>
            <person name="Zhang L."/>
            <person name="Tang P."/>
            <person name="Li S."/>
            <person name="Liang L."/>
        </authorList>
    </citation>
    <scope>NUCLEOTIDE SEQUENCE</scope>
    <source>
        <strain evidence="1">YMF1.00031</strain>
    </source>
</reference>
<dbReference type="EMBL" id="JAQGDS010000014">
    <property type="protein sequence ID" value="KAJ6256133.1"/>
    <property type="molecule type" value="Genomic_DNA"/>
</dbReference>
<sequence length="454" mass="50232">MSTSQEAAPNLPYKASVATSVGKTTKTSNNKNTAAPGFPVVGPSIFSASTGSSDPYASALSSALAGSQFTPPVLYTSTPGYPVEHVPVTAFLPGPTASGSSERVPRLSIPPVATVPRGLYAPDGMIPGTWRWDPRPTWEALQFWLDEDQIEPVHRKNVEAYLNACWNGGQLGMFWQDGRPVGPGECDFTKPWWQPGTTNYDYAMSTAPGLTIVLHKVEATGSFDLDGGTPSDRPATCLLDNTESCRLIPEPRTPVETAYQYLRRCGNIAIVKDLPASRPLDELVDRAARTETLEQQQCEAHFEIRRLEREMDMLTLQIGLGNLQNGAIRKLKGRNKSTLVMPENNQGPCAESLIKWVSQFQPKDLPAMTDQKLRASDHAALSDIDYVRERNHAAHEEWTRLAVVLRKPEWDLVRQNWERIFSYVTGTTIDEEDKTNRRVSAKLESLHINAQSSD</sequence>
<keyword evidence="2" id="KW-1185">Reference proteome</keyword>
<name>A0AAD6NGW1_DREDA</name>
<evidence type="ECO:0000313" key="2">
    <source>
        <dbReference type="Proteomes" id="UP001221413"/>
    </source>
</evidence>
<dbReference type="AlphaFoldDB" id="A0AAD6NGW1"/>
<dbReference type="Proteomes" id="UP001221413">
    <property type="component" value="Unassembled WGS sequence"/>
</dbReference>
<organism evidence="1 2">
    <name type="scientific">Drechslerella dactyloides</name>
    <name type="common">Nematode-trapping fungus</name>
    <name type="synonym">Arthrobotrys dactyloides</name>
    <dbReference type="NCBI Taxonomy" id="74499"/>
    <lineage>
        <taxon>Eukaryota</taxon>
        <taxon>Fungi</taxon>
        <taxon>Dikarya</taxon>
        <taxon>Ascomycota</taxon>
        <taxon>Pezizomycotina</taxon>
        <taxon>Orbiliomycetes</taxon>
        <taxon>Orbiliales</taxon>
        <taxon>Orbiliaceae</taxon>
        <taxon>Drechslerella</taxon>
    </lineage>
</organism>
<gene>
    <name evidence="1" type="ORF">Dda_8968</name>
</gene>
<comment type="caution">
    <text evidence="1">The sequence shown here is derived from an EMBL/GenBank/DDBJ whole genome shotgun (WGS) entry which is preliminary data.</text>
</comment>
<accession>A0AAD6NGW1</accession>